<gene>
    <name evidence="3" type="ORF">KFZ73_01605</name>
</gene>
<name>A0ABS5N6T9_TSUPA</name>
<feature type="region of interest" description="Disordered" evidence="2">
    <location>
        <begin position="66"/>
        <end position="111"/>
    </location>
</feature>
<evidence type="ECO:0000313" key="3">
    <source>
        <dbReference type="EMBL" id="MBS4099924.1"/>
    </source>
</evidence>
<reference evidence="3 4" key="1">
    <citation type="submission" date="2021-04" db="EMBL/GenBank/DDBJ databases">
        <title>Whole genome sequence analysis of a thiophenic sulfur metabolizing bacteria.</title>
        <authorList>
            <person name="Akhtar N."/>
            <person name="Akram J."/>
            <person name="Aslam A."/>
        </authorList>
    </citation>
    <scope>NUCLEOTIDE SEQUENCE [LARGE SCALE GENOMIC DNA]</scope>
    <source>
        <strain evidence="3 4">3OW</strain>
    </source>
</reference>
<feature type="coiled-coil region" evidence="1">
    <location>
        <begin position="176"/>
        <end position="203"/>
    </location>
</feature>
<evidence type="ECO:0000313" key="4">
    <source>
        <dbReference type="Proteomes" id="UP000676853"/>
    </source>
</evidence>
<feature type="compositionally biased region" description="Low complexity" evidence="2">
    <location>
        <begin position="85"/>
        <end position="111"/>
    </location>
</feature>
<evidence type="ECO:0008006" key="5">
    <source>
        <dbReference type="Google" id="ProtNLM"/>
    </source>
</evidence>
<protein>
    <recommendedName>
        <fullName evidence="5">Translation initiation factor</fullName>
    </recommendedName>
</protein>
<proteinExistence type="predicted"/>
<evidence type="ECO:0000256" key="1">
    <source>
        <dbReference type="SAM" id="Coils"/>
    </source>
</evidence>
<dbReference type="Proteomes" id="UP000676853">
    <property type="component" value="Unassembled WGS sequence"/>
</dbReference>
<organism evidence="3 4">
    <name type="scientific">Tsukamurella paurometabola</name>
    <name type="common">Corynebacterium paurometabolum</name>
    <dbReference type="NCBI Taxonomy" id="2061"/>
    <lineage>
        <taxon>Bacteria</taxon>
        <taxon>Bacillati</taxon>
        <taxon>Actinomycetota</taxon>
        <taxon>Actinomycetes</taxon>
        <taxon>Mycobacteriales</taxon>
        <taxon>Tsukamurellaceae</taxon>
        <taxon>Tsukamurella</taxon>
    </lineage>
</organism>
<comment type="caution">
    <text evidence="3">The sequence shown here is derived from an EMBL/GenBank/DDBJ whole genome shotgun (WGS) entry which is preliminary data.</text>
</comment>
<accession>A0ABS5N6T9</accession>
<keyword evidence="4" id="KW-1185">Reference proteome</keyword>
<dbReference type="EMBL" id="JAGXOE010000002">
    <property type="protein sequence ID" value="MBS4099924.1"/>
    <property type="molecule type" value="Genomic_DNA"/>
</dbReference>
<dbReference type="RefSeq" id="WP_212552736.1">
    <property type="nucleotide sequence ID" value="NZ_JAGXOE010000002.1"/>
</dbReference>
<sequence>MAEQTLTADDLERYAAALAEGRKPLVYLIEGVPSLGLDAGASARVVDVDGAVVTVKPTGVDDQLPYDARELRATKQPKPVKRAAKQQAAAKASPAKSPAAKAPATTGPKAAGRSARSVAITVYVGADNAATLKVTRNAQKPSGAQEIPLPAVHKALAGLGDKEALAAVDDVLSAARDAAADRVAALQAELAAAKKSLATLDRAKRGSGSARAGSAAR</sequence>
<keyword evidence="1" id="KW-0175">Coiled coil</keyword>
<evidence type="ECO:0000256" key="2">
    <source>
        <dbReference type="SAM" id="MobiDB-lite"/>
    </source>
</evidence>